<reference evidence="1 2" key="1">
    <citation type="submission" date="2018-04" db="EMBL/GenBank/DDBJ databases">
        <title>Complete genome uncultured novel isolate.</title>
        <authorList>
            <person name="Merlino G."/>
        </authorList>
    </citation>
    <scope>NUCLEOTIDE SEQUENCE [LARGE SCALE GENOMIC DNA]</scope>
    <source>
        <strain evidence="2">R1DC9</strain>
    </source>
</reference>
<dbReference type="Proteomes" id="UP000298616">
    <property type="component" value="Chromosome"/>
</dbReference>
<protein>
    <submittedName>
        <fullName evidence="1">Uncharacterized protein</fullName>
    </submittedName>
</protein>
<evidence type="ECO:0000313" key="2">
    <source>
        <dbReference type="Proteomes" id="UP000298616"/>
    </source>
</evidence>
<dbReference type="AlphaFoldDB" id="A0A4D7JPT7"/>
<proteinExistence type="predicted"/>
<accession>A0A4D7JPT7</accession>
<gene>
    <name evidence="1" type="ORF">DCC35_19675</name>
</gene>
<dbReference type="KEGG" id="fpf:DCC35_19675"/>
<name>A0A4D7JPT7_9BACT</name>
<organism evidence="1 2">
    <name type="scientific">Mangrovivirga cuniculi</name>
    <dbReference type="NCBI Taxonomy" id="2715131"/>
    <lineage>
        <taxon>Bacteria</taxon>
        <taxon>Pseudomonadati</taxon>
        <taxon>Bacteroidota</taxon>
        <taxon>Cytophagia</taxon>
        <taxon>Cytophagales</taxon>
        <taxon>Mangrovivirgaceae</taxon>
        <taxon>Mangrovivirga</taxon>
    </lineage>
</organism>
<sequence length="420" mass="47638">MIVLVLCVKLLFDFRRIKSFETAIAKDAGVIIRLNTDKIFRKVTLNAVLHPKYYLSSDDPDSLQDQLSDHGILLPGNVFIFSLEKYPGSYYMNLPYEDHDKASVFVKKLIKADTLIPYEGVLSGVSEDGTLQAALKNKRFIIAYHVQNQVRGPSAAEMFDVEYMNLNDDSKLQAIKRFNSDLLIFGENEHHEINFNNGEITWKGTVISRATAEAFSTIRDVGQRKKGSIRKLLTHITGEVMGNDDAVALNSLFEKNIHDIDIRVGGTIEVSDYKTNTKPAVMSNEFSSSENTSLMPAIQVRMISDGQVDTTLVDEEDEYDLFPLLGLDPLEPFSDTIHVSNMPEMQMERFNANNNFFDLDIDFDSWSDSVDLPVRKNLFKDLSYLDFEVVKESNQYYLTGTIKMDNNSINSFVILQDLVE</sequence>
<keyword evidence="2" id="KW-1185">Reference proteome</keyword>
<dbReference type="EMBL" id="CP028923">
    <property type="protein sequence ID" value="QCK16793.1"/>
    <property type="molecule type" value="Genomic_DNA"/>
</dbReference>
<evidence type="ECO:0000313" key="1">
    <source>
        <dbReference type="EMBL" id="QCK16793.1"/>
    </source>
</evidence>